<accession>A0A7X2MY97</accession>
<evidence type="ECO:0000256" key="2">
    <source>
        <dbReference type="ARBA" id="ARBA00005695"/>
    </source>
</evidence>
<dbReference type="RefSeq" id="WP_154531206.1">
    <property type="nucleotide sequence ID" value="NZ_VULX01000009.1"/>
</dbReference>
<evidence type="ECO:0000256" key="6">
    <source>
        <dbReference type="SAM" id="SignalP"/>
    </source>
</evidence>
<gene>
    <name evidence="8" type="ORF">FYJ33_07790</name>
</gene>
<evidence type="ECO:0000313" key="9">
    <source>
        <dbReference type="Proteomes" id="UP000460287"/>
    </source>
</evidence>
<dbReference type="InterPro" id="IPR039424">
    <property type="entry name" value="SBP_5"/>
</dbReference>
<comment type="subcellular location">
    <subcellularLocation>
        <location evidence="1">Cell membrane</location>
        <topology evidence="1">Lipid-anchor</topology>
    </subcellularLocation>
</comment>
<dbReference type="FunFam" id="3.90.76.10:FF:000001">
    <property type="entry name" value="Oligopeptide ABC transporter substrate-binding protein"/>
    <property type="match status" value="1"/>
</dbReference>
<dbReference type="Proteomes" id="UP000460287">
    <property type="component" value="Unassembled WGS sequence"/>
</dbReference>
<dbReference type="AlphaFoldDB" id="A0A7X2MY97"/>
<dbReference type="SUPFAM" id="SSF53850">
    <property type="entry name" value="Periplasmic binding protein-like II"/>
    <property type="match status" value="1"/>
</dbReference>
<reference evidence="8 9" key="1">
    <citation type="submission" date="2019-08" db="EMBL/GenBank/DDBJ databases">
        <title>In-depth cultivation of the pig gut microbiome towards novel bacterial diversity and tailored functional studies.</title>
        <authorList>
            <person name="Wylensek D."/>
            <person name="Hitch T.C.A."/>
            <person name="Clavel T."/>
        </authorList>
    </citation>
    <scope>NUCLEOTIDE SEQUENCE [LARGE SCALE GENOMIC DNA]</scope>
    <source>
        <strain evidence="8 9">WCA-383-APC-5B</strain>
    </source>
</reference>
<dbReference type="InterPro" id="IPR023765">
    <property type="entry name" value="SBP_5_CS"/>
</dbReference>
<dbReference type="Pfam" id="PF00496">
    <property type="entry name" value="SBP_bac_5"/>
    <property type="match status" value="1"/>
</dbReference>
<feature type="signal peptide" evidence="6">
    <location>
        <begin position="1"/>
        <end position="22"/>
    </location>
</feature>
<sequence>MNKKKLVALFLAATTVSTMVFAGCGSTEEKKETSTEKTADTKPDKDQTLNLVGYDYTSLDPAKVSDAESFTSMNQVFEGLMREQTDIKGNTKIVNAGAEKVDVSSDKLTYTFHLRKDAKWTDDKPVTAKDYVYAWKRLINPTTAAPYMTILAELNVKGAQEIIDAATAKKDKATTDALVEKLGVEAKDDYTFEVKLAKPTPYFLNAMTFKGLVPVREDKVKAAGDKYGADINTVVYNGPFTISDYQKGSKIVYKKNTKYWNAKNIKLETANGFIIDESNTLVKMFETGELDLTGASKDNLARLKEKAKNGEITYIHGKDTTSYYEYFNVTKGILKNAKVRKALSLAINRQEYLDVVYKRMIPAYGLITDGVDCSGSVYRKEVPEPIKNDVEEAKKLMTEGLKEEGVDASKVVIKDLLGTKTSTTSAIGDYMEKLYKDTFGIKLEQVFTPDSKTFFKLLNEGDFDIASSGWGPDYDDISSFFGVFLSDSANNNGHYKNPKYDELVKKAASEEDAKKRVELYKEAEKILVADDAGIMPSYYADINSFRKNYVKGSTFSKFGGQYDLSQVYISGKTK</sequence>
<dbReference type="InterPro" id="IPR030678">
    <property type="entry name" value="Peptide/Ni-bd"/>
</dbReference>
<dbReference type="GO" id="GO:0043190">
    <property type="term" value="C:ATP-binding cassette (ABC) transporter complex"/>
    <property type="evidence" value="ECO:0007669"/>
    <property type="project" value="InterPro"/>
</dbReference>
<dbReference type="PANTHER" id="PTHR30290">
    <property type="entry name" value="PERIPLASMIC BINDING COMPONENT OF ABC TRANSPORTER"/>
    <property type="match status" value="1"/>
</dbReference>
<dbReference type="Gene3D" id="3.10.105.10">
    <property type="entry name" value="Dipeptide-binding Protein, Domain 3"/>
    <property type="match status" value="1"/>
</dbReference>
<evidence type="ECO:0000259" key="7">
    <source>
        <dbReference type="Pfam" id="PF00496"/>
    </source>
</evidence>
<feature type="chain" id="PRO_5031339732" evidence="6">
    <location>
        <begin position="23"/>
        <end position="574"/>
    </location>
</feature>
<evidence type="ECO:0000256" key="3">
    <source>
        <dbReference type="ARBA" id="ARBA00022448"/>
    </source>
</evidence>
<dbReference type="PROSITE" id="PS01040">
    <property type="entry name" value="SBP_BACTERIAL_5"/>
    <property type="match status" value="1"/>
</dbReference>
<organism evidence="8 9">
    <name type="scientific">Inconstantimicrobium porci</name>
    <dbReference type="NCBI Taxonomy" id="2652291"/>
    <lineage>
        <taxon>Bacteria</taxon>
        <taxon>Bacillati</taxon>
        <taxon>Bacillota</taxon>
        <taxon>Clostridia</taxon>
        <taxon>Eubacteriales</taxon>
        <taxon>Clostridiaceae</taxon>
        <taxon>Inconstantimicrobium</taxon>
    </lineage>
</organism>
<keyword evidence="3" id="KW-0813">Transport</keyword>
<dbReference type="PANTHER" id="PTHR30290:SF10">
    <property type="entry name" value="PERIPLASMIC OLIGOPEPTIDE-BINDING PROTEIN-RELATED"/>
    <property type="match status" value="1"/>
</dbReference>
<dbReference type="Gene3D" id="3.90.76.10">
    <property type="entry name" value="Dipeptide-binding Protein, Domain 1"/>
    <property type="match status" value="1"/>
</dbReference>
<proteinExistence type="inferred from homology"/>
<evidence type="ECO:0000256" key="4">
    <source>
        <dbReference type="ARBA" id="ARBA00022729"/>
    </source>
</evidence>
<protein>
    <submittedName>
        <fullName evidence="8">Peptide ABC transporter substrate-binding protein</fullName>
    </submittedName>
</protein>
<feature type="region of interest" description="Disordered" evidence="5">
    <location>
        <begin position="27"/>
        <end position="46"/>
    </location>
</feature>
<dbReference type="GO" id="GO:0042597">
    <property type="term" value="C:periplasmic space"/>
    <property type="evidence" value="ECO:0007669"/>
    <property type="project" value="UniProtKB-ARBA"/>
</dbReference>
<dbReference type="CDD" id="cd08504">
    <property type="entry name" value="PBP2_OppA"/>
    <property type="match status" value="1"/>
</dbReference>
<dbReference type="InterPro" id="IPR000914">
    <property type="entry name" value="SBP_5_dom"/>
</dbReference>
<evidence type="ECO:0000256" key="1">
    <source>
        <dbReference type="ARBA" id="ARBA00004193"/>
    </source>
</evidence>
<dbReference type="Gene3D" id="3.40.190.10">
    <property type="entry name" value="Periplasmic binding protein-like II"/>
    <property type="match status" value="1"/>
</dbReference>
<dbReference type="PIRSF" id="PIRSF002741">
    <property type="entry name" value="MppA"/>
    <property type="match status" value="1"/>
</dbReference>
<dbReference type="GO" id="GO:0015833">
    <property type="term" value="P:peptide transport"/>
    <property type="evidence" value="ECO:0007669"/>
    <property type="project" value="TreeGrafter"/>
</dbReference>
<comment type="caution">
    <text evidence="8">The sequence shown here is derived from an EMBL/GenBank/DDBJ whole genome shotgun (WGS) entry which is preliminary data.</text>
</comment>
<comment type="similarity">
    <text evidence="2">Belongs to the bacterial solute-binding protein 5 family.</text>
</comment>
<dbReference type="GO" id="GO:1904680">
    <property type="term" value="F:peptide transmembrane transporter activity"/>
    <property type="evidence" value="ECO:0007669"/>
    <property type="project" value="TreeGrafter"/>
</dbReference>
<name>A0A7X2MY97_9CLOT</name>
<feature type="domain" description="Solute-binding protein family 5" evidence="7">
    <location>
        <begin position="93"/>
        <end position="491"/>
    </location>
</feature>
<dbReference type="EMBL" id="VULX01000009">
    <property type="protein sequence ID" value="MSR91316.1"/>
    <property type="molecule type" value="Genomic_DNA"/>
</dbReference>
<keyword evidence="4 6" id="KW-0732">Signal</keyword>
<dbReference type="PROSITE" id="PS51257">
    <property type="entry name" value="PROKAR_LIPOPROTEIN"/>
    <property type="match status" value="1"/>
</dbReference>
<evidence type="ECO:0000313" key="8">
    <source>
        <dbReference type="EMBL" id="MSR91316.1"/>
    </source>
</evidence>
<keyword evidence="9" id="KW-1185">Reference proteome</keyword>
<evidence type="ECO:0000256" key="5">
    <source>
        <dbReference type="SAM" id="MobiDB-lite"/>
    </source>
</evidence>